<dbReference type="PANTHER" id="PTHR47540">
    <property type="entry name" value="THIAMINE REPRESSIBLE GENES REGULATORY PROTEIN THI5"/>
    <property type="match status" value="1"/>
</dbReference>
<feature type="compositionally biased region" description="Low complexity" evidence="6">
    <location>
        <begin position="302"/>
        <end position="319"/>
    </location>
</feature>
<evidence type="ECO:0000313" key="9">
    <source>
        <dbReference type="Proteomes" id="UP000559027"/>
    </source>
</evidence>
<keyword evidence="9" id="KW-1185">Reference proteome</keyword>
<evidence type="ECO:0000256" key="2">
    <source>
        <dbReference type="ARBA" id="ARBA00023015"/>
    </source>
</evidence>
<evidence type="ECO:0000256" key="5">
    <source>
        <dbReference type="ARBA" id="ARBA00023242"/>
    </source>
</evidence>
<dbReference type="PANTHER" id="PTHR47540:SF6">
    <property type="entry name" value="ZN(II)2CYS6 TRANSCRIPTION FACTOR (EUROFUNG)"/>
    <property type="match status" value="1"/>
</dbReference>
<dbReference type="GO" id="GO:0005634">
    <property type="term" value="C:nucleus"/>
    <property type="evidence" value="ECO:0007669"/>
    <property type="project" value="UniProtKB-SubCell"/>
</dbReference>
<keyword evidence="5" id="KW-0539">Nucleus</keyword>
<sequence length="441" mass="49083">MLCALDQSRLEHYSLSSLSRSPSSITPPRLHDNFDLLTMQSLPSSPSENSYSIKDSGYFSNTTISTSGRQRTAQACDKCRERKTKCSGEKPVCQRCTSRGLICEYSYREPRVRGPARARIVPSTTSSRAKDPPSKPYPTPLRPRQDTSYSRPHVSHRNHQPPEYSMDSTYSTNSVALTHNFFSSYLGAESRSYSEPRAVHLPHWANVRQNSNNYASSNMGLMSYGSPQIQISATAREANSCAMGYDPYSTMRQPIKGQESLLNCAPNSSSFLLEAQQSPRYNANDLHYDYRAGNAILESPLSSSPDGGYQSSSTVSSSTPTPPFYPLDHLEHPSMGSHSRPMANEYNGEAFGKRELYAEDGGTGFVPDYSYTKKFGIREDWPCVESDSSKLFSMGDAAVHVGGRNDQNAKLNSALWSNDVPQMSQLELEFRCQSAHRESFH</sequence>
<dbReference type="InterPro" id="IPR001138">
    <property type="entry name" value="Zn2Cys6_DnaBD"/>
</dbReference>
<proteinExistence type="predicted"/>
<keyword evidence="3" id="KW-0238">DNA-binding</keyword>
<reference evidence="8 9" key="1">
    <citation type="journal article" date="2020" name="ISME J.">
        <title>Uncovering the hidden diversity of litter-decomposition mechanisms in mushroom-forming fungi.</title>
        <authorList>
            <person name="Floudas D."/>
            <person name="Bentzer J."/>
            <person name="Ahren D."/>
            <person name="Johansson T."/>
            <person name="Persson P."/>
            <person name="Tunlid A."/>
        </authorList>
    </citation>
    <scope>NUCLEOTIDE SEQUENCE [LARGE SCALE GENOMIC DNA]</scope>
    <source>
        <strain evidence="8 9">CBS 146.42</strain>
    </source>
</reference>
<organism evidence="8 9">
    <name type="scientific">Leucocoprinus leucothites</name>
    <dbReference type="NCBI Taxonomy" id="201217"/>
    <lineage>
        <taxon>Eukaryota</taxon>
        <taxon>Fungi</taxon>
        <taxon>Dikarya</taxon>
        <taxon>Basidiomycota</taxon>
        <taxon>Agaricomycotina</taxon>
        <taxon>Agaricomycetes</taxon>
        <taxon>Agaricomycetidae</taxon>
        <taxon>Agaricales</taxon>
        <taxon>Agaricineae</taxon>
        <taxon>Agaricaceae</taxon>
        <taxon>Leucocoprinus</taxon>
    </lineage>
</organism>
<dbReference type="PRINTS" id="PR00755">
    <property type="entry name" value="AFLATOXINBRP"/>
</dbReference>
<evidence type="ECO:0000256" key="6">
    <source>
        <dbReference type="SAM" id="MobiDB-lite"/>
    </source>
</evidence>
<evidence type="ECO:0000256" key="4">
    <source>
        <dbReference type="ARBA" id="ARBA00023163"/>
    </source>
</evidence>
<evidence type="ECO:0000256" key="1">
    <source>
        <dbReference type="ARBA" id="ARBA00004123"/>
    </source>
</evidence>
<dbReference type="GO" id="GO:0008270">
    <property type="term" value="F:zinc ion binding"/>
    <property type="evidence" value="ECO:0007669"/>
    <property type="project" value="InterPro"/>
</dbReference>
<dbReference type="GO" id="GO:0043565">
    <property type="term" value="F:sequence-specific DNA binding"/>
    <property type="evidence" value="ECO:0007669"/>
    <property type="project" value="TreeGrafter"/>
</dbReference>
<feature type="region of interest" description="Disordered" evidence="6">
    <location>
        <begin position="299"/>
        <end position="344"/>
    </location>
</feature>
<keyword evidence="4" id="KW-0804">Transcription</keyword>
<evidence type="ECO:0000259" key="7">
    <source>
        <dbReference type="PROSITE" id="PS50048"/>
    </source>
</evidence>
<comment type="caution">
    <text evidence="8">The sequence shown here is derived from an EMBL/GenBank/DDBJ whole genome shotgun (WGS) entry which is preliminary data.</text>
</comment>
<dbReference type="SUPFAM" id="SSF57701">
    <property type="entry name" value="Zn2/Cys6 DNA-binding domain"/>
    <property type="match status" value="1"/>
</dbReference>
<name>A0A8H5G4Y5_9AGAR</name>
<evidence type="ECO:0000313" key="8">
    <source>
        <dbReference type="EMBL" id="KAF5358428.1"/>
    </source>
</evidence>
<dbReference type="InterPro" id="IPR051711">
    <property type="entry name" value="Stress_Response_Reg"/>
</dbReference>
<protein>
    <recommendedName>
        <fullName evidence="7">Zn(2)-C6 fungal-type domain-containing protein</fullName>
    </recommendedName>
</protein>
<dbReference type="Gene3D" id="4.10.240.10">
    <property type="entry name" value="Zn(2)-C6 fungal-type DNA-binding domain"/>
    <property type="match status" value="1"/>
</dbReference>
<dbReference type="CDD" id="cd00067">
    <property type="entry name" value="GAL4"/>
    <property type="match status" value="1"/>
</dbReference>
<dbReference type="Proteomes" id="UP000559027">
    <property type="component" value="Unassembled WGS sequence"/>
</dbReference>
<dbReference type="EMBL" id="JAACJO010000005">
    <property type="protein sequence ID" value="KAF5358428.1"/>
    <property type="molecule type" value="Genomic_DNA"/>
</dbReference>
<dbReference type="SMART" id="SM00066">
    <property type="entry name" value="GAL4"/>
    <property type="match status" value="1"/>
</dbReference>
<dbReference type="Pfam" id="PF00172">
    <property type="entry name" value="Zn_clus"/>
    <property type="match status" value="1"/>
</dbReference>
<accession>A0A8H5G4Y5</accession>
<evidence type="ECO:0000256" key="3">
    <source>
        <dbReference type="ARBA" id="ARBA00023125"/>
    </source>
</evidence>
<dbReference type="PROSITE" id="PS00463">
    <property type="entry name" value="ZN2_CY6_FUNGAL_1"/>
    <property type="match status" value="1"/>
</dbReference>
<comment type="subcellular location">
    <subcellularLocation>
        <location evidence="1">Nucleus</location>
    </subcellularLocation>
</comment>
<feature type="domain" description="Zn(2)-C6 fungal-type" evidence="7">
    <location>
        <begin position="75"/>
        <end position="105"/>
    </location>
</feature>
<dbReference type="InterPro" id="IPR036864">
    <property type="entry name" value="Zn2-C6_fun-type_DNA-bd_sf"/>
</dbReference>
<dbReference type="PROSITE" id="PS50048">
    <property type="entry name" value="ZN2_CY6_FUNGAL_2"/>
    <property type="match status" value="1"/>
</dbReference>
<dbReference type="GO" id="GO:0045944">
    <property type="term" value="P:positive regulation of transcription by RNA polymerase II"/>
    <property type="evidence" value="ECO:0007669"/>
    <property type="project" value="TreeGrafter"/>
</dbReference>
<dbReference type="AlphaFoldDB" id="A0A8H5G4Y5"/>
<gene>
    <name evidence="8" type="ORF">D9756_001464</name>
</gene>
<keyword evidence="2" id="KW-0805">Transcription regulation</keyword>
<feature type="region of interest" description="Disordered" evidence="6">
    <location>
        <begin position="114"/>
        <end position="169"/>
    </location>
</feature>
<dbReference type="OrthoDB" id="2441642at2759"/>
<dbReference type="GO" id="GO:0000981">
    <property type="term" value="F:DNA-binding transcription factor activity, RNA polymerase II-specific"/>
    <property type="evidence" value="ECO:0007669"/>
    <property type="project" value="InterPro"/>
</dbReference>